<dbReference type="EMBL" id="JANHOG010000326">
    <property type="protein sequence ID" value="KAJ3555498.1"/>
    <property type="molecule type" value="Genomic_DNA"/>
</dbReference>
<sequence>MLPPRQIHAASFKRLLIDLVDANPVADHTDADSYKEEDKGKTTIWEIFGDNNTGVRIPAETAHDVSLDTDTVEDSRKY</sequence>
<keyword evidence="2" id="KW-1185">Reference proteome</keyword>
<comment type="caution">
    <text evidence="1">The sequence shown here is derived from an EMBL/GenBank/DDBJ whole genome shotgun (WGS) entry which is preliminary data.</text>
</comment>
<protein>
    <submittedName>
        <fullName evidence="1">Uncharacterized protein</fullName>
    </submittedName>
</protein>
<proteinExistence type="predicted"/>
<dbReference type="Proteomes" id="UP001148662">
    <property type="component" value="Unassembled WGS sequence"/>
</dbReference>
<evidence type="ECO:0000313" key="2">
    <source>
        <dbReference type="Proteomes" id="UP001148662"/>
    </source>
</evidence>
<organism evidence="1 2">
    <name type="scientific">Phlebia brevispora</name>
    <dbReference type="NCBI Taxonomy" id="194682"/>
    <lineage>
        <taxon>Eukaryota</taxon>
        <taxon>Fungi</taxon>
        <taxon>Dikarya</taxon>
        <taxon>Basidiomycota</taxon>
        <taxon>Agaricomycotina</taxon>
        <taxon>Agaricomycetes</taxon>
        <taxon>Polyporales</taxon>
        <taxon>Meruliaceae</taxon>
        <taxon>Phlebia</taxon>
    </lineage>
</organism>
<reference evidence="1" key="1">
    <citation type="submission" date="2022-07" db="EMBL/GenBank/DDBJ databases">
        <title>Genome Sequence of Phlebia brevispora.</title>
        <authorList>
            <person name="Buettner E."/>
        </authorList>
    </citation>
    <scope>NUCLEOTIDE SEQUENCE</scope>
    <source>
        <strain evidence="1">MPL23</strain>
    </source>
</reference>
<gene>
    <name evidence="1" type="ORF">NM688_g2546</name>
</gene>
<evidence type="ECO:0000313" key="1">
    <source>
        <dbReference type="EMBL" id="KAJ3555498.1"/>
    </source>
</evidence>
<accession>A0ACC1T8H8</accession>
<name>A0ACC1T8H8_9APHY</name>